<organism evidence="8 9">
    <name type="scientific">Agrococcus casei LMG 22410</name>
    <dbReference type="NCBI Taxonomy" id="1255656"/>
    <lineage>
        <taxon>Bacteria</taxon>
        <taxon>Bacillati</taxon>
        <taxon>Actinomycetota</taxon>
        <taxon>Actinomycetes</taxon>
        <taxon>Micrococcales</taxon>
        <taxon>Microbacteriaceae</taxon>
        <taxon>Agrococcus</taxon>
    </lineage>
</organism>
<dbReference type="AlphaFoldDB" id="A0A1R4F4W8"/>
<comment type="caution">
    <text evidence="7">Lacks conserved residue(s) required for the propagation of feature annotation.</text>
</comment>
<dbReference type="InterPro" id="IPR003358">
    <property type="entry name" value="tRNA_(Gua-N-7)_MeTrfase_Trmb"/>
</dbReference>
<evidence type="ECO:0000256" key="7">
    <source>
        <dbReference type="HAMAP-Rule" id="MF_01057"/>
    </source>
</evidence>
<dbReference type="NCBIfam" id="TIGR00091">
    <property type="entry name" value="tRNA (guanosine(46)-N7)-methyltransferase TrmB"/>
    <property type="match status" value="1"/>
</dbReference>
<keyword evidence="6 7" id="KW-0819">tRNA processing</keyword>
<evidence type="ECO:0000256" key="2">
    <source>
        <dbReference type="ARBA" id="ARBA00003015"/>
    </source>
</evidence>
<dbReference type="HAMAP" id="MF_01057">
    <property type="entry name" value="tRNA_methyltr_TrmB"/>
    <property type="match status" value="1"/>
</dbReference>
<accession>A0A1R4F4W8</accession>
<evidence type="ECO:0000256" key="4">
    <source>
        <dbReference type="ARBA" id="ARBA00022679"/>
    </source>
</evidence>
<keyword evidence="3 7" id="KW-0489">Methyltransferase</keyword>
<keyword evidence="9" id="KW-1185">Reference proteome</keyword>
<feature type="binding site" evidence="7">
    <location>
        <position position="100"/>
    </location>
    <ligand>
        <name>S-adenosyl-L-methionine</name>
        <dbReference type="ChEBI" id="CHEBI:59789"/>
    </ligand>
</feature>
<dbReference type="PANTHER" id="PTHR23417">
    <property type="entry name" value="3-DEOXY-D-MANNO-OCTULOSONIC-ACID TRANSFERASE/TRNA GUANINE-N 7 - -METHYLTRANSFERASE"/>
    <property type="match status" value="1"/>
</dbReference>
<keyword evidence="4 7" id="KW-0808">Transferase</keyword>
<dbReference type="InterPro" id="IPR029063">
    <property type="entry name" value="SAM-dependent_MTases_sf"/>
</dbReference>
<feature type="binding site" evidence="7">
    <location>
        <position position="150"/>
    </location>
    <ligand>
        <name>S-adenosyl-L-methionine</name>
        <dbReference type="ChEBI" id="CHEBI:59789"/>
    </ligand>
</feature>
<feature type="binding site" evidence="7">
    <location>
        <begin position="221"/>
        <end position="224"/>
    </location>
    <ligand>
        <name>substrate</name>
    </ligand>
</feature>
<evidence type="ECO:0000256" key="5">
    <source>
        <dbReference type="ARBA" id="ARBA00022691"/>
    </source>
</evidence>
<dbReference type="Proteomes" id="UP000195787">
    <property type="component" value="Unassembled WGS sequence"/>
</dbReference>
<dbReference type="GO" id="GO:0008176">
    <property type="term" value="F:tRNA (guanine(46)-N7)-methyltransferase activity"/>
    <property type="evidence" value="ECO:0007669"/>
    <property type="project" value="UniProtKB-UniRule"/>
</dbReference>
<dbReference type="GO" id="GO:0043527">
    <property type="term" value="C:tRNA methyltransferase complex"/>
    <property type="evidence" value="ECO:0007669"/>
    <property type="project" value="TreeGrafter"/>
</dbReference>
<feature type="binding site" evidence="7">
    <location>
        <position position="127"/>
    </location>
    <ligand>
        <name>S-adenosyl-L-methionine</name>
        <dbReference type="ChEBI" id="CHEBI:59789"/>
    </ligand>
</feature>
<protein>
    <recommendedName>
        <fullName evidence="7">tRNA (guanine-N(7)-)-methyltransferase</fullName>
        <ecNumber evidence="7">2.1.1.33</ecNumber>
    </recommendedName>
    <alternativeName>
        <fullName evidence="7">tRNA (guanine(46)-N(7))-methyltransferase</fullName>
    </alternativeName>
    <alternativeName>
        <fullName evidence="7">tRNA(m7G46)-methyltransferase</fullName>
    </alternativeName>
</protein>
<evidence type="ECO:0000313" key="9">
    <source>
        <dbReference type="Proteomes" id="UP000195787"/>
    </source>
</evidence>
<comment type="catalytic activity">
    <reaction evidence="1 7">
        <text>guanosine(46) in tRNA + S-adenosyl-L-methionine = N(7)-methylguanosine(46) in tRNA + S-adenosyl-L-homocysteine</text>
        <dbReference type="Rhea" id="RHEA:42708"/>
        <dbReference type="Rhea" id="RHEA-COMP:10188"/>
        <dbReference type="Rhea" id="RHEA-COMP:10189"/>
        <dbReference type="ChEBI" id="CHEBI:57856"/>
        <dbReference type="ChEBI" id="CHEBI:59789"/>
        <dbReference type="ChEBI" id="CHEBI:74269"/>
        <dbReference type="ChEBI" id="CHEBI:74480"/>
        <dbReference type="EC" id="2.1.1.33"/>
    </reaction>
</comment>
<gene>
    <name evidence="7" type="primary">trmB</name>
    <name evidence="8" type="ORF">CZ674_02605</name>
</gene>
<comment type="pathway">
    <text evidence="7">tRNA modification; N(7)-methylguanine-tRNA biosynthesis.</text>
</comment>
<dbReference type="Gene3D" id="3.40.50.150">
    <property type="entry name" value="Vaccinia Virus protein VP39"/>
    <property type="match status" value="1"/>
</dbReference>
<dbReference type="UniPathway" id="UPA00989"/>
<comment type="similarity">
    <text evidence="7">Belongs to the class I-like SAM-binding methyltransferase superfamily. TrmB family.</text>
</comment>
<proteinExistence type="inferred from homology"/>
<dbReference type="EMBL" id="FUHU01000015">
    <property type="protein sequence ID" value="SJM50968.1"/>
    <property type="molecule type" value="Genomic_DNA"/>
</dbReference>
<dbReference type="EC" id="2.1.1.33" evidence="7"/>
<keyword evidence="5 7" id="KW-0949">S-adenosyl-L-methionine</keyword>
<feature type="binding site" evidence="7">
    <location>
        <position position="154"/>
    </location>
    <ligand>
        <name>substrate</name>
    </ligand>
</feature>
<feature type="binding site" evidence="7">
    <location>
        <position position="75"/>
    </location>
    <ligand>
        <name>S-adenosyl-L-methionine</name>
        <dbReference type="ChEBI" id="CHEBI:59789"/>
    </ligand>
</feature>
<dbReference type="Pfam" id="PF02390">
    <property type="entry name" value="Methyltransf_4"/>
    <property type="match status" value="1"/>
</dbReference>
<dbReference type="InterPro" id="IPR055361">
    <property type="entry name" value="tRNA_methyltr_TrmB_bact"/>
</dbReference>
<dbReference type="SUPFAM" id="SSF53335">
    <property type="entry name" value="S-adenosyl-L-methionine-dependent methyltransferases"/>
    <property type="match status" value="1"/>
</dbReference>
<dbReference type="GeneID" id="303172094"/>
<sequence>MNEQSVDDQPFQGRQIVSFVRRGSRLVGPRETYWQEHADDFVIDVPREHSSTSVHPDFRFDAVAEYGREAPLTIEIGSGLGEAIAARAEQQPERDFMAVEVYVPGVAGLLGRIGKAGLSNVRAVNADAIDVLGSMIPAGTVDEVWTFFADPWPKKRHHKRRLVQPEFAAIVASALRPGGTWRLATDWQEYAEQMLEVTDAAAEFENPHGGYAPRFEGRILTSFERKGMDAGREIFDIEARRR</sequence>
<evidence type="ECO:0000313" key="8">
    <source>
        <dbReference type="EMBL" id="SJM50968.1"/>
    </source>
</evidence>
<dbReference type="PROSITE" id="PS51625">
    <property type="entry name" value="SAM_MT_TRMB"/>
    <property type="match status" value="1"/>
</dbReference>
<comment type="function">
    <text evidence="2 7">Catalyzes the formation of N(7)-methylguanine at position 46 (m7G46) in tRNA.</text>
</comment>
<dbReference type="OrthoDB" id="9802090at2"/>
<evidence type="ECO:0000256" key="3">
    <source>
        <dbReference type="ARBA" id="ARBA00022603"/>
    </source>
</evidence>
<dbReference type="RefSeq" id="WP_086990989.1">
    <property type="nucleotide sequence ID" value="NZ_FUHU01000015.1"/>
</dbReference>
<feature type="binding site" evidence="7">
    <location>
        <position position="186"/>
    </location>
    <ligand>
        <name>substrate</name>
    </ligand>
</feature>
<dbReference type="PANTHER" id="PTHR23417:SF14">
    <property type="entry name" value="PENTACOTRIPEPTIDE-REPEAT REGION OF PRORP DOMAIN-CONTAINING PROTEIN"/>
    <property type="match status" value="1"/>
</dbReference>
<evidence type="ECO:0000256" key="1">
    <source>
        <dbReference type="ARBA" id="ARBA00000142"/>
    </source>
</evidence>
<name>A0A1R4F4W8_9MICO</name>
<reference evidence="8 9" key="1">
    <citation type="submission" date="2017-02" db="EMBL/GenBank/DDBJ databases">
        <authorList>
            <person name="Peterson S.W."/>
        </authorList>
    </citation>
    <scope>NUCLEOTIDE SEQUENCE [LARGE SCALE GENOMIC DNA]</scope>
    <source>
        <strain evidence="8 9">LMG 22410</strain>
    </source>
</reference>
<evidence type="ECO:0000256" key="6">
    <source>
        <dbReference type="ARBA" id="ARBA00022694"/>
    </source>
</evidence>